<comment type="caution">
    <text evidence="2">The sequence shown here is derived from an EMBL/GenBank/DDBJ whole genome shotgun (WGS) entry which is preliminary data.</text>
</comment>
<gene>
    <name evidence="2" type="ORF">JIG36_01175</name>
</gene>
<keyword evidence="3" id="KW-1185">Reference proteome</keyword>
<evidence type="ECO:0000313" key="3">
    <source>
        <dbReference type="Proteomes" id="UP000632138"/>
    </source>
</evidence>
<reference evidence="2 3" key="1">
    <citation type="submission" date="2021-01" db="EMBL/GenBank/DDBJ databases">
        <title>Actinoplanes sp. nov. LDG1-06 isolated from lichen.</title>
        <authorList>
            <person name="Saeng-In P."/>
            <person name="Phongsopitanun W."/>
            <person name="Kanchanasin P."/>
            <person name="Yuki M."/>
            <person name="Kudo T."/>
            <person name="Ohkuma M."/>
            <person name="Tanasupawat S."/>
        </authorList>
    </citation>
    <scope>NUCLEOTIDE SEQUENCE [LARGE SCALE GENOMIC DNA]</scope>
    <source>
        <strain evidence="2 3">LDG1-06</strain>
    </source>
</reference>
<name>A0ABS2A4L0_9ACTN</name>
<sequence length="102" mass="10353">MASTRSVRPRRCFGLNPTGGAIEPRPSDCRTGPGGSGVRACIHEISPWTATTRTSTAPPATSAAPFMSVTTLVITPTTAATAVPSTGSMLRPLIAPTLSASS</sequence>
<feature type="region of interest" description="Disordered" evidence="1">
    <location>
        <begin position="1"/>
        <end position="35"/>
    </location>
</feature>
<dbReference type="EMBL" id="JAENHP010000001">
    <property type="protein sequence ID" value="MBM2614166.1"/>
    <property type="molecule type" value="Genomic_DNA"/>
</dbReference>
<accession>A0ABS2A4L0</accession>
<organism evidence="2 3">
    <name type="scientific">Paractinoplanes ovalisporus</name>
    <dbReference type="NCBI Taxonomy" id="2810368"/>
    <lineage>
        <taxon>Bacteria</taxon>
        <taxon>Bacillati</taxon>
        <taxon>Actinomycetota</taxon>
        <taxon>Actinomycetes</taxon>
        <taxon>Micromonosporales</taxon>
        <taxon>Micromonosporaceae</taxon>
        <taxon>Paractinoplanes</taxon>
    </lineage>
</organism>
<dbReference type="RefSeq" id="WP_203374082.1">
    <property type="nucleotide sequence ID" value="NZ_JAENHP010000001.1"/>
</dbReference>
<dbReference type="Proteomes" id="UP000632138">
    <property type="component" value="Unassembled WGS sequence"/>
</dbReference>
<proteinExistence type="predicted"/>
<evidence type="ECO:0000256" key="1">
    <source>
        <dbReference type="SAM" id="MobiDB-lite"/>
    </source>
</evidence>
<evidence type="ECO:0000313" key="2">
    <source>
        <dbReference type="EMBL" id="MBM2614166.1"/>
    </source>
</evidence>
<protein>
    <submittedName>
        <fullName evidence="2">Uncharacterized protein</fullName>
    </submittedName>
</protein>